<proteinExistence type="predicted"/>
<evidence type="ECO:0000313" key="1">
    <source>
        <dbReference type="EMBL" id="KAJ9089155.1"/>
    </source>
</evidence>
<evidence type="ECO:0000313" key="2">
    <source>
        <dbReference type="Proteomes" id="UP001165960"/>
    </source>
</evidence>
<reference evidence="1" key="1">
    <citation type="submission" date="2022-04" db="EMBL/GenBank/DDBJ databases">
        <title>Genome of the entomopathogenic fungus Entomophthora muscae.</title>
        <authorList>
            <person name="Elya C."/>
            <person name="Lovett B.R."/>
            <person name="Lee E."/>
            <person name="Macias A.M."/>
            <person name="Hajek A.E."/>
            <person name="De Bivort B.L."/>
            <person name="Kasson M.T."/>
            <person name="De Fine Licht H.H."/>
            <person name="Stajich J.E."/>
        </authorList>
    </citation>
    <scope>NUCLEOTIDE SEQUENCE</scope>
    <source>
        <strain evidence="1">Berkeley</strain>
    </source>
</reference>
<dbReference type="EMBL" id="QTSX02000063">
    <property type="protein sequence ID" value="KAJ9089155.1"/>
    <property type="molecule type" value="Genomic_DNA"/>
</dbReference>
<dbReference type="Proteomes" id="UP001165960">
    <property type="component" value="Unassembled WGS sequence"/>
</dbReference>
<comment type="caution">
    <text evidence="1">The sequence shown here is derived from an EMBL/GenBank/DDBJ whole genome shotgun (WGS) entry which is preliminary data.</text>
</comment>
<sequence length="116" mass="12770">MVMKGTWMINPKGQDEGLFLFAHFRVGSLYACDGEGMSSPCEMRSFLRNVEFREWEGTRLVKSNWIRVSDGWLGVAKRGKLNIPNQSSGDGGSGSGKCDAECGRFSIAEESLEGKV</sequence>
<organism evidence="1 2">
    <name type="scientific">Entomophthora muscae</name>
    <dbReference type="NCBI Taxonomy" id="34485"/>
    <lineage>
        <taxon>Eukaryota</taxon>
        <taxon>Fungi</taxon>
        <taxon>Fungi incertae sedis</taxon>
        <taxon>Zoopagomycota</taxon>
        <taxon>Entomophthoromycotina</taxon>
        <taxon>Entomophthoromycetes</taxon>
        <taxon>Entomophthorales</taxon>
        <taxon>Entomophthoraceae</taxon>
        <taxon>Entomophthora</taxon>
    </lineage>
</organism>
<gene>
    <name evidence="1" type="ORF">DSO57_1015870</name>
</gene>
<keyword evidence="2" id="KW-1185">Reference proteome</keyword>
<accession>A0ACC2UPV9</accession>
<protein>
    <submittedName>
        <fullName evidence="1">Uncharacterized protein</fullName>
    </submittedName>
</protein>
<name>A0ACC2UPV9_9FUNG</name>